<proteinExistence type="predicted"/>
<keyword evidence="3" id="KW-0159">Chromosome partition</keyword>
<evidence type="ECO:0000256" key="3">
    <source>
        <dbReference type="ARBA" id="ARBA00022829"/>
    </source>
</evidence>
<protein>
    <submittedName>
        <fullName evidence="5">SMC-Scp complex subunit ScpB</fullName>
    </submittedName>
</protein>
<dbReference type="GO" id="GO:0051304">
    <property type="term" value="P:chromosome separation"/>
    <property type="evidence" value="ECO:0007669"/>
    <property type="project" value="InterPro"/>
</dbReference>
<keyword evidence="4" id="KW-0131">Cell cycle</keyword>
<comment type="caution">
    <text evidence="5">The sequence shown here is derived from an EMBL/GenBank/DDBJ whole genome shotgun (WGS) entry which is preliminary data.</text>
</comment>
<keyword evidence="1" id="KW-0963">Cytoplasm</keyword>
<dbReference type="PANTHER" id="PTHR34298:SF2">
    <property type="entry name" value="SEGREGATION AND CONDENSATION PROTEIN B"/>
    <property type="match status" value="1"/>
</dbReference>
<dbReference type="InterPro" id="IPR036388">
    <property type="entry name" value="WH-like_DNA-bd_sf"/>
</dbReference>
<dbReference type="PANTHER" id="PTHR34298">
    <property type="entry name" value="SEGREGATION AND CONDENSATION PROTEIN B"/>
    <property type="match status" value="1"/>
</dbReference>
<reference evidence="5 6" key="1">
    <citation type="submission" date="2019-05" db="EMBL/GenBank/DDBJ databases">
        <title>Nesterenkonia sp. GY074 isolated from the Southern Atlantic Ocean.</title>
        <authorList>
            <person name="Zhang G."/>
        </authorList>
    </citation>
    <scope>NUCLEOTIDE SEQUENCE [LARGE SCALE GENOMIC DNA]</scope>
    <source>
        <strain evidence="5 6">GY074</strain>
    </source>
</reference>
<dbReference type="OrthoDB" id="9806226at2"/>
<evidence type="ECO:0000313" key="5">
    <source>
        <dbReference type="EMBL" id="TLP96775.1"/>
    </source>
</evidence>
<dbReference type="SUPFAM" id="SSF46785">
    <property type="entry name" value="Winged helix' DNA-binding domain"/>
    <property type="match status" value="2"/>
</dbReference>
<evidence type="ECO:0000256" key="2">
    <source>
        <dbReference type="ARBA" id="ARBA00022618"/>
    </source>
</evidence>
<dbReference type="Gene3D" id="1.10.10.10">
    <property type="entry name" value="Winged helix-like DNA-binding domain superfamily/Winged helix DNA-binding domain"/>
    <property type="match status" value="2"/>
</dbReference>
<evidence type="ECO:0000313" key="6">
    <source>
        <dbReference type="Proteomes" id="UP000310458"/>
    </source>
</evidence>
<dbReference type="Proteomes" id="UP000310458">
    <property type="component" value="Unassembled WGS sequence"/>
</dbReference>
<dbReference type="RefSeq" id="WP_138253139.1">
    <property type="nucleotide sequence ID" value="NZ_VAVZ01000021.1"/>
</dbReference>
<organism evidence="5 6">
    <name type="scientific">Nesterenkonia salmonea</name>
    <dbReference type="NCBI Taxonomy" id="1804987"/>
    <lineage>
        <taxon>Bacteria</taxon>
        <taxon>Bacillati</taxon>
        <taxon>Actinomycetota</taxon>
        <taxon>Actinomycetes</taxon>
        <taxon>Micrococcales</taxon>
        <taxon>Micrococcaceae</taxon>
        <taxon>Nesterenkonia</taxon>
    </lineage>
</organism>
<dbReference type="PIRSF" id="PIRSF019345">
    <property type="entry name" value="ScpB"/>
    <property type="match status" value="1"/>
</dbReference>
<evidence type="ECO:0000256" key="4">
    <source>
        <dbReference type="ARBA" id="ARBA00023306"/>
    </source>
</evidence>
<dbReference type="Pfam" id="PF04079">
    <property type="entry name" value="SMC_ScpB"/>
    <property type="match status" value="1"/>
</dbReference>
<name>A0A5R9BCI3_9MICC</name>
<dbReference type="AlphaFoldDB" id="A0A5R9BCI3"/>
<keyword evidence="2" id="KW-0132">Cell division</keyword>
<accession>A0A5R9BCI3</accession>
<dbReference type="InterPro" id="IPR036390">
    <property type="entry name" value="WH_DNA-bd_sf"/>
</dbReference>
<sequence length="207" mass="22208">MSEPRSHYPALEELDSDQLVSHEEYLAAVEAVLMVTEESVTPAELAAAVDVPEHQVVVLLDQLRAEADGAAGGRQRGYELREVAGGWRYYSRARYAEQVSAFVLGTQTSRLSAAALETLAVIAYRQPVARSAVSAIRGVNVDGVVRTLVQRGLLDTAGHDPVTGATLYVTTSQLLERLGLDSLADLPQLSPHLPGVEDLGENDHPAV</sequence>
<dbReference type="InterPro" id="IPR005234">
    <property type="entry name" value="ScpB_csome_segregation"/>
</dbReference>
<evidence type="ECO:0000256" key="1">
    <source>
        <dbReference type="ARBA" id="ARBA00022490"/>
    </source>
</evidence>
<dbReference type="EMBL" id="VAVZ01000021">
    <property type="protein sequence ID" value="TLP96775.1"/>
    <property type="molecule type" value="Genomic_DNA"/>
</dbReference>
<gene>
    <name evidence="5" type="ORF">FEF26_08620</name>
</gene>
<dbReference type="GO" id="GO:0051301">
    <property type="term" value="P:cell division"/>
    <property type="evidence" value="ECO:0007669"/>
    <property type="project" value="UniProtKB-KW"/>
</dbReference>
<keyword evidence="6" id="KW-1185">Reference proteome</keyword>